<comment type="caution">
    <text evidence="2">The sequence shown here is derived from an EMBL/GenBank/DDBJ whole genome shotgun (WGS) entry which is preliminary data.</text>
</comment>
<dbReference type="PROSITE" id="PS51257">
    <property type="entry name" value="PROKAR_LIPOPROTEIN"/>
    <property type="match status" value="1"/>
</dbReference>
<dbReference type="GO" id="GO:0006506">
    <property type="term" value="P:GPI anchor biosynthetic process"/>
    <property type="evidence" value="ECO:0007669"/>
    <property type="project" value="InterPro"/>
</dbReference>
<sequence length="503" mass="57377">MRLSVFLLRIFQILLPLAILATTYLYLYPVFQGCAFPEAKGAETAVSRGEQAPFRLLALADPQLEGDTSIHDARWGSLERIQRTLEGNLDFEQLCRDVQSLFQEDVPQAFRSYRKRLDLWGNDLYLAHVFRSVKWWTDPTHVVVLGDLLGSQWIGDEEFWRRTERFWDVVYRGGSKVEESIMDADTTEVLGADKRWRERIVAVAGNHDVGYAGDLDDHRVKRFEEAFGRVNWEVRFRLDEAKANQNANLDYVAFETPTPTPELRLTVLNSMNLDEPAKHAELRQASLDFLDRKLHQERLTEDTGTVLLTHIPLFKESGICVDGPFFDHFEGHHGGGIKEQNHLSHDVSTSILNGVVGPERRHKAIILNGHDHEGCQTYHSRANKTLGISEQDEHTSQEHWQVQNYYSPEPHTGGFGVREITVRSTMGEFGGNAGLLSAWWDNDTREWKFDYESCICGVQHIWWAVHVLDIVEIALGIGALMAFLSEDISRPRAGRVTITKKTA</sequence>
<keyword evidence="3" id="KW-1185">Reference proteome</keyword>
<evidence type="ECO:0000313" key="3">
    <source>
        <dbReference type="Proteomes" id="UP001296104"/>
    </source>
</evidence>
<dbReference type="Gene3D" id="3.60.21.10">
    <property type="match status" value="1"/>
</dbReference>
<organism evidence="2 3">
    <name type="scientific">Lecanosticta acicola</name>
    <dbReference type="NCBI Taxonomy" id="111012"/>
    <lineage>
        <taxon>Eukaryota</taxon>
        <taxon>Fungi</taxon>
        <taxon>Dikarya</taxon>
        <taxon>Ascomycota</taxon>
        <taxon>Pezizomycotina</taxon>
        <taxon>Dothideomycetes</taxon>
        <taxon>Dothideomycetidae</taxon>
        <taxon>Mycosphaerellales</taxon>
        <taxon>Mycosphaerellaceae</taxon>
        <taxon>Lecanosticta</taxon>
    </lineage>
</organism>
<dbReference type="EMBL" id="CAVMBE010000046">
    <property type="protein sequence ID" value="CAK4031281.1"/>
    <property type="molecule type" value="Genomic_DNA"/>
</dbReference>
<dbReference type="GO" id="GO:0016020">
    <property type="term" value="C:membrane"/>
    <property type="evidence" value="ECO:0007669"/>
    <property type="project" value="GOC"/>
</dbReference>
<keyword evidence="1" id="KW-0472">Membrane</keyword>
<evidence type="ECO:0008006" key="4">
    <source>
        <dbReference type="Google" id="ProtNLM"/>
    </source>
</evidence>
<dbReference type="GO" id="GO:0005783">
    <property type="term" value="C:endoplasmic reticulum"/>
    <property type="evidence" value="ECO:0007669"/>
    <property type="project" value="TreeGrafter"/>
</dbReference>
<dbReference type="PANTHER" id="PTHR13315:SF1">
    <property type="entry name" value="PROTEIN TED1"/>
    <property type="match status" value="1"/>
</dbReference>
<evidence type="ECO:0000313" key="2">
    <source>
        <dbReference type="EMBL" id="CAK4031281.1"/>
    </source>
</evidence>
<name>A0AAI9EAV5_9PEZI</name>
<reference evidence="2" key="1">
    <citation type="submission" date="2023-11" db="EMBL/GenBank/DDBJ databases">
        <authorList>
            <person name="Alioto T."/>
            <person name="Alioto T."/>
            <person name="Gomez Garrido J."/>
        </authorList>
    </citation>
    <scope>NUCLEOTIDE SEQUENCE</scope>
</reference>
<dbReference type="InterPro" id="IPR029052">
    <property type="entry name" value="Metallo-depent_PP-like"/>
</dbReference>
<gene>
    <name evidence="2" type="ORF">LECACI_7A006439</name>
</gene>
<dbReference type="SUPFAM" id="SSF56300">
    <property type="entry name" value="Metallo-dependent phosphatases"/>
    <property type="match status" value="1"/>
</dbReference>
<dbReference type="AlphaFoldDB" id="A0AAI9EAV5"/>
<dbReference type="PANTHER" id="PTHR13315">
    <property type="entry name" value="METALLO PHOSPHOESTERASE RELATED"/>
    <property type="match status" value="1"/>
</dbReference>
<dbReference type="InterPro" id="IPR033308">
    <property type="entry name" value="PGAP5/Cdc1/Ted1"/>
</dbReference>
<dbReference type="Proteomes" id="UP001296104">
    <property type="component" value="Unassembled WGS sequence"/>
</dbReference>
<accession>A0AAI9EAV5</accession>
<evidence type="ECO:0000256" key="1">
    <source>
        <dbReference type="ARBA" id="ARBA00023136"/>
    </source>
</evidence>
<protein>
    <recommendedName>
        <fullName evidence="4">Calcineurin-like phosphoesterase domain-containing protein</fullName>
    </recommendedName>
</protein>
<proteinExistence type="predicted"/>